<dbReference type="Proteomes" id="UP000708208">
    <property type="component" value="Unassembled WGS sequence"/>
</dbReference>
<keyword evidence="1" id="KW-0472">Membrane</keyword>
<accession>A0A8J2K323</accession>
<organism evidence="2 3">
    <name type="scientific">Allacma fusca</name>
    <dbReference type="NCBI Taxonomy" id="39272"/>
    <lineage>
        <taxon>Eukaryota</taxon>
        <taxon>Metazoa</taxon>
        <taxon>Ecdysozoa</taxon>
        <taxon>Arthropoda</taxon>
        <taxon>Hexapoda</taxon>
        <taxon>Collembola</taxon>
        <taxon>Symphypleona</taxon>
        <taxon>Sminthuridae</taxon>
        <taxon>Allacma</taxon>
    </lineage>
</organism>
<evidence type="ECO:0000256" key="1">
    <source>
        <dbReference type="SAM" id="Phobius"/>
    </source>
</evidence>
<name>A0A8J2K323_9HEXA</name>
<feature type="transmembrane region" description="Helical" evidence="1">
    <location>
        <begin position="39"/>
        <end position="59"/>
    </location>
</feature>
<comment type="caution">
    <text evidence="2">The sequence shown here is derived from an EMBL/GenBank/DDBJ whole genome shotgun (WGS) entry which is preliminary data.</text>
</comment>
<gene>
    <name evidence="2" type="ORF">AFUS01_LOCUS15739</name>
</gene>
<protein>
    <recommendedName>
        <fullName evidence="4">Transmembrane protein</fullName>
    </recommendedName>
</protein>
<evidence type="ECO:0000313" key="3">
    <source>
        <dbReference type="Proteomes" id="UP000708208"/>
    </source>
</evidence>
<evidence type="ECO:0000313" key="2">
    <source>
        <dbReference type="EMBL" id="CAG7726856.1"/>
    </source>
</evidence>
<keyword evidence="1" id="KW-0812">Transmembrane</keyword>
<keyword evidence="3" id="KW-1185">Reference proteome</keyword>
<sequence length="70" mass="8067">MARTNISCQHPKFLQFRAATAPRLDQYQHQSRKEGASRLLLWITNLCIFAIKAITGFLLKIHSYSNISTF</sequence>
<proteinExistence type="predicted"/>
<keyword evidence="1" id="KW-1133">Transmembrane helix</keyword>
<dbReference type="AlphaFoldDB" id="A0A8J2K323"/>
<evidence type="ECO:0008006" key="4">
    <source>
        <dbReference type="Google" id="ProtNLM"/>
    </source>
</evidence>
<dbReference type="EMBL" id="CAJVCH010140816">
    <property type="protein sequence ID" value="CAG7726856.1"/>
    <property type="molecule type" value="Genomic_DNA"/>
</dbReference>
<reference evidence="2" key="1">
    <citation type="submission" date="2021-06" db="EMBL/GenBank/DDBJ databases">
        <authorList>
            <person name="Hodson N. C."/>
            <person name="Mongue J. A."/>
            <person name="Jaron S. K."/>
        </authorList>
    </citation>
    <scope>NUCLEOTIDE SEQUENCE</scope>
</reference>